<feature type="repeat" description="RCC1" evidence="5">
    <location>
        <begin position="3983"/>
        <end position="4037"/>
    </location>
</feature>
<feature type="domain" description="HECT" evidence="7">
    <location>
        <begin position="4438"/>
        <end position="4785"/>
    </location>
</feature>
<feature type="repeat" description="RCC1" evidence="5">
    <location>
        <begin position="111"/>
        <end position="160"/>
    </location>
</feature>
<feature type="repeat" description="RCC1" evidence="5">
    <location>
        <begin position="216"/>
        <end position="268"/>
    </location>
</feature>
<feature type="region of interest" description="Disordered" evidence="6">
    <location>
        <begin position="2122"/>
        <end position="2162"/>
    </location>
</feature>
<feature type="compositionally biased region" description="Polar residues" evidence="6">
    <location>
        <begin position="2215"/>
        <end position="2227"/>
    </location>
</feature>
<name>A0AA88Y3A9_PINIB</name>
<dbReference type="PROSITE" id="PS50294">
    <property type="entry name" value="WD_REPEATS_REGION"/>
    <property type="match status" value="2"/>
</dbReference>
<feature type="compositionally biased region" description="Low complexity" evidence="6">
    <location>
        <begin position="1727"/>
        <end position="1740"/>
    </location>
</feature>
<evidence type="ECO:0000256" key="4">
    <source>
        <dbReference type="PROSITE-ProRule" id="PRU00221"/>
    </source>
</evidence>
<evidence type="ECO:0000256" key="6">
    <source>
        <dbReference type="SAM" id="MobiDB-lite"/>
    </source>
</evidence>
<feature type="repeat" description="RCC1" evidence="5">
    <location>
        <begin position="4090"/>
        <end position="4141"/>
    </location>
</feature>
<feature type="repeat" description="RCC1" evidence="5">
    <location>
        <begin position="4247"/>
        <end position="4299"/>
    </location>
</feature>
<dbReference type="InterPro" id="IPR058923">
    <property type="entry name" value="RCC1-like_dom"/>
</dbReference>
<feature type="compositionally biased region" description="Basic and acidic residues" evidence="6">
    <location>
        <begin position="2342"/>
        <end position="2354"/>
    </location>
</feature>
<dbReference type="SUPFAM" id="SSF49899">
    <property type="entry name" value="Concanavalin A-like lectins/glucanases"/>
    <property type="match status" value="1"/>
</dbReference>
<feature type="region of interest" description="Disordered" evidence="6">
    <location>
        <begin position="973"/>
        <end position="1035"/>
    </location>
</feature>
<keyword evidence="9" id="KW-1185">Reference proteome</keyword>
<dbReference type="Gene3D" id="2.130.10.10">
    <property type="entry name" value="YVTN repeat-like/Quinoprotein amine dehydrogenase"/>
    <property type="match status" value="3"/>
</dbReference>
<evidence type="ECO:0000256" key="5">
    <source>
        <dbReference type="PROSITE-ProRule" id="PRU00235"/>
    </source>
</evidence>
<keyword evidence="1" id="KW-0677">Repeat</keyword>
<feature type="repeat" description="RCC1" evidence="5">
    <location>
        <begin position="425"/>
        <end position="477"/>
    </location>
</feature>
<proteinExistence type="predicted"/>
<gene>
    <name evidence="8" type="ORF">FSP39_005665</name>
</gene>
<dbReference type="SUPFAM" id="SSF50985">
    <property type="entry name" value="RCC1/BLIP-II"/>
    <property type="match status" value="4"/>
</dbReference>
<dbReference type="EMBL" id="VSWD01000007">
    <property type="protein sequence ID" value="KAK3097022.1"/>
    <property type="molecule type" value="Genomic_DNA"/>
</dbReference>
<dbReference type="InterPro" id="IPR003877">
    <property type="entry name" value="SPRY_dom"/>
</dbReference>
<dbReference type="InterPro" id="IPR009091">
    <property type="entry name" value="RCC1/BLIP-II"/>
</dbReference>
<protein>
    <recommendedName>
        <fullName evidence="7">HECT domain-containing protein</fullName>
    </recommendedName>
</protein>
<dbReference type="Gene3D" id="3.30.2410.10">
    <property type="entry name" value="Hect, E3 ligase catalytic domain"/>
    <property type="match status" value="1"/>
</dbReference>
<dbReference type="InterPro" id="IPR011041">
    <property type="entry name" value="Quinoprot_gluc/sorb_DH_b-prop"/>
</dbReference>
<organism evidence="8 9">
    <name type="scientific">Pinctada imbricata</name>
    <name type="common">Atlantic pearl-oyster</name>
    <name type="synonym">Pinctada martensii</name>
    <dbReference type="NCBI Taxonomy" id="66713"/>
    <lineage>
        <taxon>Eukaryota</taxon>
        <taxon>Metazoa</taxon>
        <taxon>Spiralia</taxon>
        <taxon>Lophotrochozoa</taxon>
        <taxon>Mollusca</taxon>
        <taxon>Bivalvia</taxon>
        <taxon>Autobranchia</taxon>
        <taxon>Pteriomorphia</taxon>
        <taxon>Pterioida</taxon>
        <taxon>Pterioidea</taxon>
        <taxon>Pteriidae</taxon>
        <taxon>Pinctada</taxon>
    </lineage>
</organism>
<sequence>MKTSVSSMSTQNSMNNTGQSSCKIKWEFFKKIITDMIRAGGGPNVLMSSILRSPKVDNEGYISQYTAALLLLEELYHLAADYASTYCLGPDENSNNALTSNSNAHLVPASCEVYVWGSNSSHQLAEGSQEKVLSPKLASSFTDCQQIEAGQFCSFLIHSDGSVSACGKGSYGRLGLGDSNNHAVPKKLAFEPKCSIKKISSSKGSDGHTLALSVNGDIYSWGDGDYGKLGHGNNSTQKYPKLVQGPLAGKIVKCVAAGYRHSAAVTEEGELYTWGEGDYGRLGHGDSNSKNFPTRVQNIDVVGQVACGSSHTLAVSPDGRTVWSFGGGDNGKLGHGDTNRQYKPKIVEALEGLYIRKVACGSQTSMALTSAGRLYIWGCGASLGCGSLEYTAMRPRLLEDLHLCSKQILDIACGDSHILALTHENEVFAWGNNAMGQCGLGHAQSPITRPRKVIDLEGVSIHQISAGTSHSVAWTTLPSDRNLIVWQRPFCIDLQESTFAILHSFMENFCTGFEADSPPIPFPSKHDHHHFVQLCLKMLSTHLTLAGAGGMGSSVLGSQAAPLRNLLFRLIDTAMPDDILEIVKETLSVGAPLLLPPLRERMELLHSLLPQGQDRWDTLTKGQQMQLNIILTSLDDNTHIAALLGLSGIPEGPSSPNHIDASLDLHLAEILMKTILRNLAYETDQSLNELEKNLDMQSDTKIFMPEFIHLDSLLSSLHKHLLAFCHSKPRWSKGLAPAVQLLNNHVALMIPVAKGLYMKAKDLLEKSQSFPLTICTIEDGDRVLKDDRWLWIVDMERTCSTLIGHSLGAMLIGEQLSQEEKNCLPWLENHVFRNGASHNAWPSKINQLILRMCDCIKNHQLHSDIVEKLELDGDTIVLLEFCCGIKSENSCHLWDMMDSYAKREETCDISDDDLDLVSRCVLVALLKHCNLVKPALNSKRSNKQIDSLYEEVYNVRRQLCQYKKGRQHLDDKRVKLFPDDKAPSSHSRSAETEEGSEVKDNEAQEGGEIREETASEGALSDDEGTIKDSPHTHRETSYEDVCQEYIQRCLLLLLGVRAAVTEGSTVGSLQHVKETLRRLRWQRERTGESPTICSQQASKKKPFVLQVASDICNFITGEPPHNVKPRSDTDLIPCWKIHPREMAEALYFQQSKAESRLYALNQIKELLSTKTEKANTIDTIATPSTLLGSSHVQFLSGAFTFNLAKDSSGQGTQLFHYQDEIQSAKTETQEEIQLVVHQIYELLVKSLIDTDQLQNISPGVKLKLLLWTTYSLSMKYGSSDISLAVSCGLLPLLFKLSSNSTVLSYLIPDMHQRLTHDQMEIVLRVSSGNLLKLITLTAGVHADVLGVGVVQGVMELLWSQVNLLWNQDIGKSKRQQVELGNFLQFIKRIATSHTVQRNLLTTRWINLLFSVNGHSNESDCIAVSSLRTRLVALSLLECILSSAEESSDHIAPQVVDDLFSCLADNMWRIPKQLAELDAQRKKDHLLWKLSSTTSEELPLSSSEVTEKCATSVLILKETKGNEGTCIGVTKWPVRDCTHRTTHDMWLYRGYSGNLYHGGEQSLALEGFTQGDTITVVMDMDARTLSFGKNGEEPRVAFEDIDATELYPCVMFYSGNPGEKVMMSDMQICEGVQELYAGDPVCSPFTMVMVEALVSSIRHLYMSKFWQPYINQKLLDQIDKVRELEKNNKDDESSDKLSKSPSVEEDMDTPSDTGEVLPDKSENNDKCVTTSESVESQDSSFDFSDDETQRILCNEVWPTLAVMSGVDPGLRVGGKCIHKTTSKRGVVMGMTRARSNTVKVQWEDGDNTTSDVIVSKLEAVEPPSFDASLLSGFTSSHLESIVKLTCFTESRGEAIQRLPNQSVKVEPTERESSESQTVEADLLMRKLDEDIARVLEQDFPAVGIDHNADKKVVKAPLVSLDNFDLDSAEDSQSTTSSVMSPRGEDVESWMSRQTVQSEREVTQIAEEESEQARKTEAETRSTPTDLAEVNTCLPNQQETHQVPQLTESEVMKRTYVQATAFKALHSIILTNKFTEMLLVPKSDLMADRSKALIDGTVVRRDEDFKCVLRTLLKKMVTLALASSSLMRIFSVSELERAQSILYNGLMTSAAEEEIGIPALQKIVESSSSSQSERRKGFQRTRVKPHTDSDLPNLILPPSAIADTTEGEEINTNEDNERQDPQQMSILSFVRRGSDGSNSGFFTRHLSNRMSRHDRSTQSQPVSLSSIDTLSVPAHPPPLRQPPASGQRIPGIGRGTSRKPPHPPVRARSPSPPPPPIAAPLLEMGFSIHAIKKALQETGVNGREISVHGINTLAMWMLEHPQEDTDVEPPPSKSSSSTSSSVRELARRDSIEVMERRNRRRQLPIVDHGRYMTDSHEEHEVQGPLFLRRPRQISRTRHIDLRSFIRNIGAEQEAERSEPPQPSNEPLSVTDHARSVSTQEQPDLALSSGPLSIVDLYDNLIELHEEISNSERDFDDLFNTEPEQRDTWDLFNALRQIDEQASVTCEICSQETSNFNRHMRVNHPGCGGPCGHHGYRSNGIYVDGWFGGRCGSGHPFYLMCQDCRDRYLEMRGHPDQVNVVPVDDGATQNTHSNIRAPDLLEIIDQTAAETGFQFAVRGKSIQSNADVESFFTKMGLTDHKPAPDPVKFTEDDHLGSRLVKANHSADVLMNLCQTTASKHSRIDHRNKSLGEQAANIKSGTDRQVALSRITSYMQLMLARSMVMKVLSVLTASGPSCSLPAALDYIGLSDIMLLVQLMCLCATRRVPQSGQQNITVGLTNLTKAIGALVQDSPTSLRQLVQLCTQELLQVAMGSYKPDVRRKTYIPQTNSSSTFAVTQALVTLLTSNSWGDKLMQSLSLQNYRGQDVPDSPTSEEASGVHPLILADSLAACVMSTKLSSAQKQWATRHLLHALSSLSSTCEDLTQCQADLIGCLPHCQVSKLEAHQNRLAACTWNNKKSLLATSGYDGTVQVWCLPYTTHQFLQQTFIFTHFPLCYSGYDGTVRVWCLPYTTHQFLQQTFIFTHFPLCYSGYDGTVRVWSLPNTTHQFLQQTFIFTHFPLCYSGYDGTVRVWSLPNTTHQFLQQTFIFTHFPLCYSGYDGTVRVWSLPNTTHQFLQQTFIFTHFPLCYSGYDGTVHVWSLPYTTHQFLQQTFIFTYFPLCYSGYDGTVRVWSLPNTTHQFLQQTFIFTHFPLCYSGYDGTVRVWSLPNTTHQFLQQTFIFTYFPLCYSGYDGTVHVSSLPYTTHQFLQQTFIFTHFPLCYSGYDGTVRVWSLPNTTHQFLQQTFIFTHFPLCYSGYDGTVHVSSLPYTTHQFLQQTFIFTHFPLCYSGYDGTVRVWSLPNTTHQFLQQTFIFTHFPLCYSGYEGTVRVWSLPNTTHQFLQQTFIFTHFPLCYSGYDGTVRVWSLPNTTHQFLQQTFIFTRGEDDVSGEELDGAQLENVCWSSTGKFLAGSMDNVVNIWTCGGGRGYHEHQSHFVTCLAWPQHKGMVGGCLGLVTDSLLVGRIDGSLAYMTVLDSCNCRTHELETCSRKNASVTQIEWYDEDKPFAVGFSDGVISLCTMVDFEQPVVKEAHDGCQVLCLKWDPTGQMLASCGEGQSCIKLWLPYQGDLTCVGILHHDVHLTTLKWCHMLGKGDNKLIMIACGCENGSIHIWGVPQPKASETQLSPFRPSNSQIDISFDKNRARLLTSLYGHRTAVTCLVFSPNSLMLASGCTRGWLNVWSLMDGCLLQTHMENGGVSDMSWYADHGLAACFNRMKNVVILHYLPDMFHKHRALAMTRQSLIQRGIIALGHGQFLLSLLKQLPHIIQEQYQYEKPRVVSGHQLVHSVYLQSLSALAIGLNLDKVLCYSPEPPHHIVDIEDQELLLPEWQWLLTYATLIRSADALVQRSTFPDSFRYLNKDTKDCRPQPWDNREWDLMKDTQIMSWAMQYPEDWQIGGKCEAYMWGSGRQGQICEGGRAAFVPTKILSFSCSQQIVCGQNCTFVVQSNGTVLASGEGSYGRLGQGNSDDHHSLTAISSIQGFVVTQLATSVGSDGHSLALTESGEVFSWGDGDYGKLGHGNSDRQRRPRQIETLQGEEVIQVSCGFKHSAVVTADGKLFTFGNGDCGRLGHGSTTNEKIPSRVIALDKHQIKYVACGLNHTLCISTDGNTVWAFGDGDYGKLGLGNTSRKNSPTSIEALQGMHVKKVTCGTQFSVALTEDGKVFTWGQDRLIGQPDVRRGGNTRPQEVQSLAGYYISDVSCGAEHTLVLTSGGDVWAWGNNSDGQLGIGHTNSPVREPQLVPCLTCKNIKQISAGRTHSAAWTAPPPQQRIPGVPVPLQLGIPVSVPPQYATLRDCNMEDIQGRLKLLHHFSDLVYSCWRLLPLTSSLNELTVYESGVRGLLDGRLRHLLSPRVFTLPMVRAIGKTMVQGKNFGPEITVRRLSTRGRKCKPVITQIGQQVVKLRPEDLRLPARAWKVKLIGEGADDAGGVFDDTITEICNELESEVVPYLIPTPNSHNESGNNRDRFLLNPSLSSEEDLSMYRFLGILFGVAVRTKKPLDLHLAPSVWKLLVGIPLSVDDLEETDHIYIQSLRGIVDIHKSGINETNFHEYIPMDCFEGRNSDGRLVPVIPGGRAIHLNFHNRREYVEAVINYRLHEFDKQAEAVREGMSCIIPVPLLTLLTPRNLEQMVCGMEEMSIDTLRKIVRYRGVDERSDVVSWFWQVLEAFSNDERIQFLRFVSGRTRLPANPSDIAQRFQIMNSDRGADCLPTAQTCFFQLRIPNYPNVDVLAEKLRYAINHCRSIDMDNYMLTRNHEDHGNMDDEPDIPHEVII</sequence>
<feature type="repeat" description="RCC1" evidence="5">
    <location>
        <begin position="269"/>
        <end position="318"/>
    </location>
</feature>
<evidence type="ECO:0000256" key="2">
    <source>
        <dbReference type="ARBA" id="ARBA00022786"/>
    </source>
</evidence>
<dbReference type="Gene3D" id="2.60.120.920">
    <property type="match status" value="1"/>
</dbReference>
<feature type="repeat" description="RCC1" evidence="5">
    <location>
        <begin position="4038"/>
        <end position="4089"/>
    </location>
</feature>
<dbReference type="Pfam" id="PF25390">
    <property type="entry name" value="WD40_RLD"/>
    <property type="match status" value="1"/>
</dbReference>
<evidence type="ECO:0000313" key="8">
    <source>
        <dbReference type="EMBL" id="KAK3097022.1"/>
    </source>
</evidence>
<dbReference type="Gene3D" id="3.90.1750.10">
    <property type="entry name" value="Hect, E3 ligase catalytic domains"/>
    <property type="match status" value="1"/>
</dbReference>
<feature type="repeat" description="RCC1" evidence="5">
    <location>
        <begin position="4195"/>
        <end position="4246"/>
    </location>
</feature>
<dbReference type="InterPro" id="IPR051625">
    <property type="entry name" value="Signaling_Regulatory_Domain"/>
</dbReference>
<feature type="compositionally biased region" description="Polar residues" evidence="6">
    <location>
        <begin position="1929"/>
        <end position="1938"/>
    </location>
</feature>
<dbReference type="PROSITE" id="PS50237">
    <property type="entry name" value="HECT"/>
    <property type="match status" value="1"/>
</dbReference>
<evidence type="ECO:0000256" key="3">
    <source>
        <dbReference type="PROSITE-ProRule" id="PRU00104"/>
    </source>
</evidence>
<feature type="compositionally biased region" description="Basic and acidic residues" evidence="6">
    <location>
        <begin position="1969"/>
        <end position="1978"/>
    </location>
</feature>
<feature type="compositionally biased region" description="Basic and acidic residues" evidence="6">
    <location>
        <begin position="973"/>
        <end position="1013"/>
    </location>
</feature>
<dbReference type="InterPro" id="IPR013320">
    <property type="entry name" value="ConA-like_dom_sf"/>
</dbReference>
<dbReference type="SUPFAM" id="SSF56204">
    <property type="entry name" value="Hect, E3 ligase catalytic domain"/>
    <property type="match status" value="1"/>
</dbReference>
<keyword evidence="4" id="KW-0853">WD repeat</keyword>
<dbReference type="PANTHER" id="PTHR22872">
    <property type="entry name" value="BTK-BINDING PROTEIN-RELATED"/>
    <property type="match status" value="1"/>
</dbReference>
<dbReference type="Gene3D" id="2.130.10.30">
    <property type="entry name" value="Regulator of chromosome condensation 1/beta-lactamase-inhibitor protein II"/>
    <property type="match status" value="2"/>
</dbReference>
<dbReference type="PANTHER" id="PTHR22872:SF6">
    <property type="entry name" value="E3 UBIQUITIN-PROTEIN LIGASE HERC1-RELATED"/>
    <property type="match status" value="1"/>
</dbReference>
<dbReference type="InterPro" id="IPR000569">
    <property type="entry name" value="HECT_dom"/>
</dbReference>
<feature type="active site" description="Glycyl thioester intermediate" evidence="3">
    <location>
        <position position="4748"/>
    </location>
</feature>
<dbReference type="Gene3D" id="3.30.2160.10">
    <property type="entry name" value="Hect, E3 ligase catalytic domain"/>
    <property type="match status" value="1"/>
</dbReference>
<feature type="repeat" description="WD" evidence="4">
    <location>
        <begin position="3684"/>
        <end position="3725"/>
    </location>
</feature>
<dbReference type="PROSITE" id="PS50082">
    <property type="entry name" value="WD_REPEATS_2"/>
    <property type="match status" value="2"/>
</dbReference>
<feature type="repeat" description="RCC1" evidence="5">
    <location>
        <begin position="372"/>
        <end position="424"/>
    </location>
</feature>
<dbReference type="SMART" id="SM00119">
    <property type="entry name" value="HECTc"/>
    <property type="match status" value="1"/>
</dbReference>
<dbReference type="Pfam" id="PF00622">
    <property type="entry name" value="SPRY"/>
    <property type="match status" value="1"/>
</dbReference>
<feature type="region of interest" description="Disordered" evidence="6">
    <location>
        <begin position="1926"/>
        <end position="1984"/>
    </location>
</feature>
<dbReference type="InterPro" id="IPR000408">
    <property type="entry name" value="Reg_chr_condens"/>
</dbReference>
<dbReference type="PROSITE" id="PS00626">
    <property type="entry name" value="RCC1_2"/>
    <property type="match status" value="6"/>
</dbReference>
<dbReference type="SUPFAM" id="SSF50978">
    <property type="entry name" value="WD40 repeat-like"/>
    <property type="match status" value="2"/>
</dbReference>
<feature type="repeat" description="RCC1" evidence="5">
    <location>
        <begin position="320"/>
        <end position="371"/>
    </location>
</feature>
<comment type="caution">
    <text evidence="8">The sequence shown here is derived from an EMBL/GenBank/DDBJ whole genome shotgun (WGS) entry which is preliminary data.</text>
</comment>
<dbReference type="SMART" id="SM00449">
    <property type="entry name" value="SPRY"/>
    <property type="match status" value="1"/>
</dbReference>
<feature type="region of interest" description="Disordered" evidence="6">
    <location>
        <begin position="1684"/>
        <end position="1740"/>
    </location>
</feature>
<dbReference type="PROSITE" id="PS50012">
    <property type="entry name" value="RCC1_3"/>
    <property type="match status" value="13"/>
</dbReference>
<dbReference type="GO" id="GO:0004842">
    <property type="term" value="F:ubiquitin-protein transferase activity"/>
    <property type="evidence" value="ECO:0007669"/>
    <property type="project" value="InterPro"/>
</dbReference>
<reference evidence="8" key="1">
    <citation type="submission" date="2019-08" db="EMBL/GenBank/DDBJ databases">
        <title>The improved chromosome-level genome for the pearl oyster Pinctada fucata martensii using PacBio sequencing and Hi-C.</title>
        <authorList>
            <person name="Zheng Z."/>
        </authorList>
    </citation>
    <scope>NUCLEOTIDE SEQUENCE</scope>
    <source>
        <strain evidence="8">ZZ-2019</strain>
        <tissue evidence="8">Adductor muscle</tissue>
    </source>
</reference>
<accession>A0AA88Y3A9</accession>
<keyword evidence="2 3" id="KW-0833">Ubl conjugation pathway</keyword>
<dbReference type="InterPro" id="IPR015943">
    <property type="entry name" value="WD40/YVTN_repeat-like_dom_sf"/>
</dbReference>
<dbReference type="Pfam" id="PF00415">
    <property type="entry name" value="RCC1"/>
    <property type="match status" value="7"/>
</dbReference>
<feature type="repeat" description="RCC1" evidence="5">
    <location>
        <begin position="4143"/>
        <end position="4194"/>
    </location>
</feature>
<feature type="region of interest" description="Disordered" evidence="6">
    <location>
        <begin position="2321"/>
        <end position="2354"/>
    </location>
</feature>
<feature type="repeat" description="RCC1" evidence="5">
    <location>
        <begin position="161"/>
        <end position="215"/>
    </location>
</feature>
<dbReference type="InterPro" id="IPR001680">
    <property type="entry name" value="WD40_rpt"/>
</dbReference>
<feature type="compositionally biased region" description="Basic and acidic residues" evidence="6">
    <location>
        <begin position="1684"/>
        <end position="1697"/>
    </location>
</feature>
<dbReference type="PRINTS" id="PR00633">
    <property type="entry name" value="RCCNDNSATION"/>
</dbReference>
<dbReference type="FunFam" id="2.60.120.920:FF:000015">
    <property type="entry name" value="LOW QUALITY PROTEIN: probable E3 ubiquitin-protein ligase HERC1"/>
    <property type="match status" value="1"/>
</dbReference>
<dbReference type="SUPFAM" id="SSF50952">
    <property type="entry name" value="Soluble quinoprotein glucose dehydrogenase"/>
    <property type="match status" value="1"/>
</dbReference>
<dbReference type="SMART" id="SM00320">
    <property type="entry name" value="WD40"/>
    <property type="match status" value="12"/>
</dbReference>
<dbReference type="Pfam" id="PF00400">
    <property type="entry name" value="WD40"/>
    <property type="match status" value="4"/>
</dbReference>
<dbReference type="Pfam" id="PF00632">
    <property type="entry name" value="HECT"/>
    <property type="match status" value="1"/>
</dbReference>
<evidence type="ECO:0000313" key="9">
    <source>
        <dbReference type="Proteomes" id="UP001186944"/>
    </source>
</evidence>
<evidence type="ECO:0000256" key="1">
    <source>
        <dbReference type="ARBA" id="ARBA00022737"/>
    </source>
</evidence>
<dbReference type="InterPro" id="IPR036322">
    <property type="entry name" value="WD40_repeat_dom_sf"/>
</dbReference>
<dbReference type="CDD" id="cd00078">
    <property type="entry name" value="HECTc"/>
    <property type="match status" value="1"/>
</dbReference>
<feature type="repeat" description="WD" evidence="4">
    <location>
        <begin position="2939"/>
        <end position="2970"/>
    </location>
</feature>
<evidence type="ECO:0000259" key="7">
    <source>
        <dbReference type="PROSITE" id="PS50237"/>
    </source>
</evidence>
<dbReference type="Proteomes" id="UP001186944">
    <property type="component" value="Unassembled WGS sequence"/>
</dbReference>
<feature type="region of interest" description="Disordered" evidence="6">
    <location>
        <begin position="2188"/>
        <end position="2278"/>
    </location>
</feature>
<dbReference type="InterPro" id="IPR043136">
    <property type="entry name" value="B30.2/SPRY_sf"/>
</dbReference>
<feature type="compositionally biased region" description="Basic and acidic residues" evidence="6">
    <location>
        <begin position="1024"/>
        <end position="1035"/>
    </location>
</feature>
<dbReference type="InterPro" id="IPR035983">
    <property type="entry name" value="Hect_E3_ubiquitin_ligase"/>
</dbReference>
<feature type="region of interest" description="Disordered" evidence="6">
    <location>
        <begin position="2409"/>
        <end position="2442"/>
    </location>
</feature>